<protein>
    <recommendedName>
        <fullName evidence="4">Rpn family recombination-promoting nuclease/putative transposase</fullName>
    </recommendedName>
</protein>
<dbReference type="RefSeq" id="WP_004072782.1">
    <property type="nucleotide sequence ID" value="NZ_VIRB01000061.1"/>
</dbReference>
<evidence type="ECO:0000313" key="2">
    <source>
        <dbReference type="EMBL" id="NDO68986.1"/>
    </source>
</evidence>
<proteinExistence type="predicted"/>
<feature type="coiled-coil region" evidence="1">
    <location>
        <begin position="289"/>
        <end position="337"/>
    </location>
</feature>
<evidence type="ECO:0000256" key="1">
    <source>
        <dbReference type="SAM" id="Coils"/>
    </source>
</evidence>
<name>A0A9X5C741_9FIRM</name>
<gene>
    <name evidence="2" type="ORF">FMM80_09950</name>
</gene>
<organism evidence="2 3">
    <name type="scientific">Schaedlerella arabinosiphila</name>
    <dbReference type="NCBI Taxonomy" id="2044587"/>
    <lineage>
        <taxon>Bacteria</taxon>
        <taxon>Bacillati</taxon>
        <taxon>Bacillota</taxon>
        <taxon>Clostridia</taxon>
        <taxon>Lachnospirales</taxon>
        <taxon>Lachnospiraceae</taxon>
        <taxon>Schaedlerella</taxon>
    </lineage>
</organism>
<dbReference type="Proteomes" id="UP000474104">
    <property type="component" value="Unassembled WGS sequence"/>
</dbReference>
<reference evidence="2 3" key="1">
    <citation type="submission" date="2019-07" db="EMBL/GenBank/DDBJ databases">
        <title>Draft genome sequences of 15 bacterial species constituting the stable defined intestinal microbiota of the GM15 gnotobiotic mouse model.</title>
        <authorList>
            <person name="Elie C."/>
            <person name="Mathieu A."/>
            <person name="Saliou A."/>
            <person name="Darnaud M."/>
            <person name="Leulier F."/>
            <person name="Tamellini A."/>
        </authorList>
    </citation>
    <scope>NUCLEOTIDE SEQUENCE [LARGE SCALE GENOMIC DNA]</scope>
    <source>
        <strain evidence="3">ASF 502</strain>
    </source>
</reference>
<evidence type="ECO:0008006" key="4">
    <source>
        <dbReference type="Google" id="ProtNLM"/>
    </source>
</evidence>
<evidence type="ECO:0000313" key="3">
    <source>
        <dbReference type="Proteomes" id="UP000474104"/>
    </source>
</evidence>
<comment type="caution">
    <text evidence="2">The sequence shown here is derived from an EMBL/GenBank/DDBJ whole genome shotgun (WGS) entry which is preliminary data.</text>
</comment>
<dbReference type="AlphaFoldDB" id="A0A9X5C741"/>
<accession>A0A9X5C741</accession>
<dbReference type="OrthoDB" id="1766002at2"/>
<dbReference type="EMBL" id="VIRB01000061">
    <property type="protein sequence ID" value="NDO68986.1"/>
    <property type="molecule type" value="Genomic_DNA"/>
</dbReference>
<keyword evidence="1" id="KW-0175">Coiled coil</keyword>
<sequence>MSAKNKPGSSMLWDEILKAIVDAMPEQLFPLFKELYGKEYPRGTPITLLATESSTYREHPDAPPGSRLSDIALLVNGTDYYHLECQMHNDRDMVIRMVAYDLHFAMQHTTSGEQNLDGMVMRFPRSAVIYPEKNSRIPDVLRCRIIFQDGSEHIYQIPTVRIQSYSLEEIQEKHLNLFLPYVLLRLRPQLNPERKFPLTRNELTAFVDKVMIILKDEVEQGYLTEQEYDDYVNLFRRAAENIFEKHADFGREVDRMTKPMIELPSVLQKRLYAEIDSLNANKAALIADNETLAAAKEALTADKEALTADKEALTADKEALTADKEALTADKEVLAADRDALALELADKNVELADKDAELARMRALLEQYHIPVNA</sequence>